<dbReference type="SUPFAM" id="SSF54928">
    <property type="entry name" value="RNA-binding domain, RBD"/>
    <property type="match status" value="1"/>
</dbReference>
<feature type="domain" description="SERRATE/Ars2 N-terminal" evidence="8">
    <location>
        <begin position="94"/>
        <end position="203"/>
    </location>
</feature>
<comment type="caution">
    <text evidence="9">The sequence shown here is derived from an EMBL/GenBank/DDBJ whole genome shotgun (WGS) entry which is preliminary data.</text>
</comment>
<feature type="compositionally biased region" description="Basic and acidic residues" evidence="6">
    <location>
        <begin position="910"/>
        <end position="921"/>
    </location>
</feature>
<dbReference type="Pfam" id="PF04959">
    <property type="entry name" value="ARS2"/>
    <property type="match status" value="1"/>
</dbReference>
<sequence length="945" mass="108226">MGDSDDDFDRRRGRDKFMKERSEFQDRRRELNDGRSAASNRDYKSYRLRPEYSPNASRRRRRDWDETADSFSNNRADESSANDGHTLAPMMTFKQFLSSQDDMISDEEAIQKYQEYKTDYKKQLLHAFFMAHKDREWFRVKYHPEDRAKRFQEHRDAVMRRLEIFMELREKGWLDRLNLDQDNGENLLKFMDAVVIKLEGGTDEDIEQLEKDGEYAELSNDQAKSTTNKLEEEGQMEMDDLVDNAENSTMAEKENVSDKSSELKSDVSACICDCCSMGKSVVMNLKKVSKLLLLDLSVRFLILVFQGETGGELDLKSAKDEGVSSNVERNSGGGPLLLHKTSSIFLRNLAPTITKQELEALFKRYPGFLRVALAEPLPDRRFYRRGWVSFRRDVNVKEICWKITNIRLRDCDLGAIVNRDLSRRIRVTNGIAAHRAVAQSDLRLAATVVQMYDKRYNLWDDDKANENDGPSSNGRETMDSMMAECGSSKNPLLANISGVLIEEVSAEEEELLGIRMTEVDEDGEVKVTFERDEKLLKVLDTLLLYLRVVHSVDYYNHGEYPYEDEMPNRCGLIHVRGPMVTNGDEPCKVSLSFVNDTITSAVSKIQLLLSQKELLPDEEVVKLGKRDPEKEVEAFVSANCQELAKDKWLCPLSGKKFKGPEFVRKHIFYKHPEKVEEVRIEVEYFNNYLSDPKRPYSPDVRPQVSKYSPSDRLVAQERFQQHDYSRQNYYNRGGGNYRRDYYQRRDYGGSRTTHSGGGGGASGTGGGSRQYDGRRDPRVPIAYTDLDAPDESDMEFGLNLTTDITVHYSKLSNIQVKVKHVRMSSDPCEEKVPESDSSVTTVLECANTSTATAANETTLRIVLTPPPRRHITWASGTVDNENLNRKKSKCCCIYSKPRKWEESSSESDNECEHCRGHVEKRSRPKSQDGSSKPESFDNNPPTSSN</sequence>
<dbReference type="OrthoDB" id="342064at2759"/>
<feature type="compositionally biased region" description="Basic and acidic residues" evidence="6">
    <location>
        <begin position="8"/>
        <end position="33"/>
    </location>
</feature>
<feature type="compositionally biased region" description="Basic and acidic residues" evidence="6">
    <location>
        <begin position="41"/>
        <end position="50"/>
    </location>
</feature>
<feature type="compositionally biased region" description="Gly residues" evidence="6">
    <location>
        <begin position="755"/>
        <end position="768"/>
    </location>
</feature>
<evidence type="ECO:0000256" key="4">
    <source>
        <dbReference type="ARBA" id="ARBA00023242"/>
    </source>
</evidence>
<proteinExistence type="inferred from homology"/>
<name>A0A0V0Z941_9BILA</name>
<dbReference type="Pfam" id="PF12066">
    <property type="entry name" value="SERRATE_Ars2_N"/>
    <property type="match status" value="1"/>
</dbReference>
<evidence type="ECO:0000259" key="8">
    <source>
        <dbReference type="Pfam" id="PF12066"/>
    </source>
</evidence>
<dbReference type="InterPro" id="IPR007042">
    <property type="entry name" value="SERRATE/Ars2_C"/>
</dbReference>
<dbReference type="GO" id="GO:0016604">
    <property type="term" value="C:nuclear body"/>
    <property type="evidence" value="ECO:0007669"/>
    <property type="project" value="TreeGrafter"/>
</dbReference>
<dbReference type="PANTHER" id="PTHR13165">
    <property type="entry name" value="ARSENITE-RESISTANCE PROTEIN 2"/>
    <property type="match status" value="1"/>
</dbReference>
<evidence type="ECO:0000256" key="5">
    <source>
        <dbReference type="ARBA" id="ARBA00030701"/>
    </source>
</evidence>
<feature type="region of interest" description="Disordered" evidence="6">
    <location>
        <begin position="898"/>
        <end position="945"/>
    </location>
</feature>
<keyword evidence="4" id="KW-0539">Nucleus</keyword>
<evidence type="ECO:0000313" key="10">
    <source>
        <dbReference type="Proteomes" id="UP000054783"/>
    </source>
</evidence>
<dbReference type="GO" id="GO:0004865">
    <property type="term" value="F:protein serine/threonine phosphatase inhibitor activity"/>
    <property type="evidence" value="ECO:0007669"/>
    <property type="project" value="InterPro"/>
</dbReference>
<dbReference type="PANTHER" id="PTHR13165:SF0">
    <property type="entry name" value="SERRATE RNA EFFECTOR MOLECULE HOMOLOG"/>
    <property type="match status" value="1"/>
</dbReference>
<comment type="similarity">
    <text evidence="2">Belongs to the ARS2 family.</text>
</comment>
<comment type="subcellular location">
    <subcellularLocation>
        <location evidence="1">Nucleus</location>
    </subcellularLocation>
</comment>
<accession>A0A0V0Z941</accession>
<feature type="compositionally biased region" description="Polar residues" evidence="6">
    <location>
        <begin position="927"/>
        <end position="945"/>
    </location>
</feature>
<feature type="region of interest" description="Disordered" evidence="6">
    <location>
        <begin position="746"/>
        <end position="776"/>
    </location>
</feature>
<dbReference type="GO" id="GO:0031053">
    <property type="term" value="P:primary miRNA processing"/>
    <property type="evidence" value="ECO:0007669"/>
    <property type="project" value="TreeGrafter"/>
</dbReference>
<dbReference type="Proteomes" id="UP000054783">
    <property type="component" value="Unassembled WGS sequence"/>
</dbReference>
<evidence type="ECO:0000259" key="7">
    <source>
        <dbReference type="Pfam" id="PF04959"/>
    </source>
</evidence>
<reference evidence="9 10" key="1">
    <citation type="submission" date="2015-01" db="EMBL/GenBank/DDBJ databases">
        <title>Evolution of Trichinella species and genotypes.</title>
        <authorList>
            <person name="Korhonen P.K."/>
            <person name="Edoardo P."/>
            <person name="Giuseppe L.R."/>
            <person name="Gasser R.B."/>
        </authorList>
    </citation>
    <scope>NUCLEOTIDE SEQUENCE [LARGE SCALE GENOMIC DNA]</scope>
    <source>
        <strain evidence="9">ISS2496</strain>
    </source>
</reference>
<protein>
    <recommendedName>
        <fullName evidence="3">Serrate RNA effector molecule homolog</fullName>
    </recommendedName>
    <alternativeName>
        <fullName evidence="5">Arsenite-resistance protein 2 homolog</fullName>
    </alternativeName>
</protein>
<gene>
    <name evidence="9" type="primary">Ars2</name>
    <name evidence="9" type="ORF">T12_16584</name>
</gene>
<feature type="domain" description="SERRATE/Ars2 C-terminal" evidence="7">
    <location>
        <begin position="588"/>
        <end position="767"/>
    </location>
</feature>
<dbReference type="Pfam" id="PF07491">
    <property type="entry name" value="PPI_Ypi1"/>
    <property type="match status" value="1"/>
</dbReference>
<evidence type="ECO:0000256" key="1">
    <source>
        <dbReference type="ARBA" id="ARBA00004123"/>
    </source>
</evidence>
<dbReference type="AlphaFoldDB" id="A0A0V0Z941"/>
<feature type="compositionally biased region" description="Polar residues" evidence="6">
    <location>
        <begin position="69"/>
        <end position="83"/>
    </location>
</feature>
<dbReference type="InterPro" id="IPR021933">
    <property type="entry name" value="SERRATE/Ars2_N"/>
</dbReference>
<keyword evidence="10" id="KW-1185">Reference proteome</keyword>
<evidence type="ECO:0000313" key="9">
    <source>
        <dbReference type="EMBL" id="KRY09024.1"/>
    </source>
</evidence>
<evidence type="ECO:0000256" key="3">
    <source>
        <dbReference type="ARBA" id="ARBA00017364"/>
    </source>
</evidence>
<organism evidence="9 10">
    <name type="scientific">Trichinella patagoniensis</name>
    <dbReference type="NCBI Taxonomy" id="990121"/>
    <lineage>
        <taxon>Eukaryota</taxon>
        <taxon>Metazoa</taxon>
        <taxon>Ecdysozoa</taxon>
        <taxon>Nematoda</taxon>
        <taxon>Enoplea</taxon>
        <taxon>Dorylaimia</taxon>
        <taxon>Trichinellida</taxon>
        <taxon>Trichinellidae</taxon>
        <taxon>Trichinella</taxon>
    </lineage>
</organism>
<dbReference type="EMBL" id="JYDQ01000296">
    <property type="protein sequence ID" value="KRY09024.1"/>
    <property type="molecule type" value="Genomic_DNA"/>
</dbReference>
<feature type="region of interest" description="Disordered" evidence="6">
    <location>
        <begin position="1"/>
        <end position="86"/>
    </location>
</feature>
<dbReference type="GO" id="GO:0003676">
    <property type="term" value="F:nucleic acid binding"/>
    <property type="evidence" value="ECO:0007669"/>
    <property type="project" value="InterPro"/>
</dbReference>
<dbReference type="STRING" id="990121.A0A0V0Z941"/>
<evidence type="ECO:0000256" key="6">
    <source>
        <dbReference type="SAM" id="MobiDB-lite"/>
    </source>
</evidence>
<dbReference type="InterPro" id="IPR039727">
    <property type="entry name" value="SE/Ars2"/>
</dbReference>
<dbReference type="InterPro" id="IPR035979">
    <property type="entry name" value="RBD_domain_sf"/>
</dbReference>
<evidence type="ECO:0000256" key="2">
    <source>
        <dbReference type="ARBA" id="ARBA00005407"/>
    </source>
</evidence>
<dbReference type="InterPro" id="IPR011107">
    <property type="entry name" value="PPI_Ypi1"/>
</dbReference>